<dbReference type="RefSeq" id="WP_210421878.1">
    <property type="nucleotide sequence ID" value="NZ_LFJC01000003.1"/>
</dbReference>
<reference evidence="5 6" key="1">
    <citation type="submission" date="2015-06" db="EMBL/GenBank/DDBJ databases">
        <title>Comparative genome analysis of nirS-carrying Bradyrhizobium sp. strains.</title>
        <authorList>
            <person name="Ishii S."/>
            <person name="Jang J."/>
            <person name="Nishizawa T."/>
            <person name="Senoo K."/>
        </authorList>
    </citation>
    <scope>NUCLEOTIDE SEQUENCE [LARGE SCALE GENOMIC DNA]</scope>
    <source>
        <strain evidence="5 6">TSA1</strain>
    </source>
</reference>
<feature type="domain" description="Ketosynthase family 3 (KS3)" evidence="4">
    <location>
        <begin position="1"/>
        <end position="352"/>
    </location>
</feature>
<organism evidence="5 6">
    <name type="scientific">Bradyrhizobium nitroreducens</name>
    <dbReference type="NCBI Taxonomy" id="709803"/>
    <lineage>
        <taxon>Bacteria</taxon>
        <taxon>Pseudomonadati</taxon>
        <taxon>Pseudomonadota</taxon>
        <taxon>Alphaproteobacteria</taxon>
        <taxon>Hyphomicrobiales</taxon>
        <taxon>Nitrobacteraceae</taxon>
        <taxon>Bradyrhizobium</taxon>
    </lineage>
</organism>
<dbReference type="Proteomes" id="UP000228930">
    <property type="component" value="Unassembled WGS sequence"/>
</dbReference>
<accession>A0A2M6U411</accession>
<evidence type="ECO:0000259" key="4">
    <source>
        <dbReference type="PROSITE" id="PS52004"/>
    </source>
</evidence>
<evidence type="ECO:0000313" key="5">
    <source>
        <dbReference type="EMBL" id="PIS99323.1"/>
    </source>
</evidence>
<keyword evidence="3" id="KW-0808">Transferase</keyword>
<dbReference type="InterPro" id="IPR014031">
    <property type="entry name" value="Ketoacyl_synth_C"/>
</dbReference>
<keyword evidence="1" id="KW-0596">Phosphopantetheine</keyword>
<dbReference type="InterPro" id="IPR050091">
    <property type="entry name" value="PKS_NRPS_Biosynth_Enz"/>
</dbReference>
<dbReference type="PROSITE" id="PS52004">
    <property type="entry name" value="KS3_2"/>
    <property type="match status" value="1"/>
</dbReference>
<name>A0A2M6U411_9BRAD</name>
<dbReference type="CDD" id="cd00833">
    <property type="entry name" value="PKS"/>
    <property type="match status" value="1"/>
</dbReference>
<dbReference type="AlphaFoldDB" id="A0A2M6U411"/>
<dbReference type="SUPFAM" id="SSF53901">
    <property type="entry name" value="Thiolase-like"/>
    <property type="match status" value="1"/>
</dbReference>
<keyword evidence="6" id="KW-1185">Reference proteome</keyword>
<dbReference type="InterPro" id="IPR020841">
    <property type="entry name" value="PKS_Beta-ketoAc_synthase_dom"/>
</dbReference>
<dbReference type="SMART" id="SM00825">
    <property type="entry name" value="PKS_KS"/>
    <property type="match status" value="1"/>
</dbReference>
<dbReference type="InterPro" id="IPR014030">
    <property type="entry name" value="Ketoacyl_synth_N"/>
</dbReference>
<evidence type="ECO:0000313" key="6">
    <source>
        <dbReference type="Proteomes" id="UP000228930"/>
    </source>
</evidence>
<protein>
    <recommendedName>
        <fullName evidence="4">Ketosynthase family 3 (KS3) domain-containing protein</fullName>
    </recommendedName>
</protein>
<comment type="caution">
    <text evidence="5">The sequence shown here is derived from an EMBL/GenBank/DDBJ whole genome shotgun (WGS) entry which is preliminary data.</text>
</comment>
<dbReference type="PANTHER" id="PTHR43775:SF37">
    <property type="entry name" value="SI:DKEY-61P9.11"/>
    <property type="match status" value="1"/>
</dbReference>
<dbReference type="GO" id="GO:0005886">
    <property type="term" value="C:plasma membrane"/>
    <property type="evidence" value="ECO:0007669"/>
    <property type="project" value="TreeGrafter"/>
</dbReference>
<dbReference type="GO" id="GO:0005737">
    <property type="term" value="C:cytoplasm"/>
    <property type="evidence" value="ECO:0007669"/>
    <property type="project" value="TreeGrafter"/>
</dbReference>
<dbReference type="Pfam" id="PF00109">
    <property type="entry name" value="ketoacyl-synt"/>
    <property type="match status" value="1"/>
</dbReference>
<dbReference type="Gene3D" id="3.40.47.10">
    <property type="match status" value="1"/>
</dbReference>
<proteinExistence type="predicted"/>
<dbReference type="GO" id="GO:0006633">
    <property type="term" value="P:fatty acid biosynthetic process"/>
    <property type="evidence" value="ECO:0007669"/>
    <property type="project" value="InterPro"/>
</dbReference>
<dbReference type="GO" id="GO:0071770">
    <property type="term" value="P:DIM/DIP cell wall layer assembly"/>
    <property type="evidence" value="ECO:0007669"/>
    <property type="project" value="TreeGrafter"/>
</dbReference>
<dbReference type="InterPro" id="IPR016039">
    <property type="entry name" value="Thiolase-like"/>
</dbReference>
<sequence length="352" mass="36984">MRAGRDCIGELPLQRWGCREDEIEVRHAGVIEGVDQFDPLFFGISPREAESMDPQQRLLMTHVWRVIEEAGYAPQSLAGSKTAILVGTGTSGYGGLLSQSGCAVEGYSAAGMVASMGPNRMSYLLDLHGPSEPIETACSSSLVAIHRAVLLLQSGQCELAVVGGVNTLLSPDAHTSFSKAGMLSKDGRCKTFSAQANGYVRGEGVGLLLLKPLGAAQRDGDHIHGLIRGSAENHGGKANSLTAPNPAAQAELIKEAMRRAEVDPRTVNYIEAHGTGTPLGDPIEIQGLKSAFAELSEGGEALPGGYCGLGSIKSNVGHLELAAGVAGVIKVLLQMKHQTLARSLHSEEINPY</sequence>
<dbReference type="GO" id="GO:0004315">
    <property type="term" value="F:3-oxoacyl-[acyl-carrier-protein] synthase activity"/>
    <property type="evidence" value="ECO:0007669"/>
    <property type="project" value="InterPro"/>
</dbReference>
<keyword evidence="2" id="KW-0597">Phosphoprotein</keyword>
<dbReference type="PROSITE" id="PS00606">
    <property type="entry name" value="KS3_1"/>
    <property type="match status" value="1"/>
</dbReference>
<dbReference type="EMBL" id="LFJC01000003">
    <property type="protein sequence ID" value="PIS99323.1"/>
    <property type="molecule type" value="Genomic_DNA"/>
</dbReference>
<feature type="non-terminal residue" evidence="5">
    <location>
        <position position="352"/>
    </location>
</feature>
<dbReference type="GO" id="GO:0004312">
    <property type="term" value="F:fatty acid synthase activity"/>
    <property type="evidence" value="ECO:0007669"/>
    <property type="project" value="TreeGrafter"/>
</dbReference>
<evidence type="ECO:0000256" key="1">
    <source>
        <dbReference type="ARBA" id="ARBA00022450"/>
    </source>
</evidence>
<dbReference type="Pfam" id="PF02801">
    <property type="entry name" value="Ketoacyl-synt_C"/>
    <property type="match status" value="1"/>
</dbReference>
<evidence type="ECO:0000256" key="3">
    <source>
        <dbReference type="ARBA" id="ARBA00022679"/>
    </source>
</evidence>
<dbReference type="PANTHER" id="PTHR43775">
    <property type="entry name" value="FATTY ACID SYNTHASE"/>
    <property type="match status" value="1"/>
</dbReference>
<dbReference type="InterPro" id="IPR018201">
    <property type="entry name" value="Ketoacyl_synth_AS"/>
</dbReference>
<evidence type="ECO:0000256" key="2">
    <source>
        <dbReference type="ARBA" id="ARBA00022553"/>
    </source>
</evidence>
<gene>
    <name evidence="5" type="ORF">TSA1_00015</name>
</gene>